<name>A0A084GC66_PSEDA</name>
<dbReference type="KEGG" id="sapo:SAPIO_CDS2292"/>
<evidence type="ECO:0008006" key="4">
    <source>
        <dbReference type="Google" id="ProtNLM"/>
    </source>
</evidence>
<dbReference type="VEuPathDB" id="FungiDB:SAPIO_CDS2292"/>
<comment type="caution">
    <text evidence="2">The sequence shown here is derived from an EMBL/GenBank/DDBJ whole genome shotgun (WGS) entry which is preliminary data.</text>
</comment>
<reference evidence="2 3" key="1">
    <citation type="journal article" date="2014" name="Genome Announc.">
        <title>Draft genome sequence of the pathogenic fungus Scedosporium apiospermum.</title>
        <authorList>
            <person name="Vandeputte P."/>
            <person name="Ghamrawi S."/>
            <person name="Rechenmann M."/>
            <person name="Iltis A."/>
            <person name="Giraud S."/>
            <person name="Fleury M."/>
            <person name="Thornton C."/>
            <person name="Delhaes L."/>
            <person name="Meyer W."/>
            <person name="Papon N."/>
            <person name="Bouchara J.P."/>
        </authorList>
    </citation>
    <scope>NUCLEOTIDE SEQUENCE [LARGE SCALE GENOMIC DNA]</scope>
    <source>
        <strain evidence="2 3">IHEM 14462</strain>
    </source>
</reference>
<keyword evidence="1" id="KW-1133">Transmembrane helix</keyword>
<evidence type="ECO:0000256" key="1">
    <source>
        <dbReference type="SAM" id="Phobius"/>
    </source>
</evidence>
<gene>
    <name evidence="2" type="ORF">SAPIO_CDS2292</name>
</gene>
<dbReference type="AlphaFoldDB" id="A0A084GC66"/>
<keyword evidence="3" id="KW-1185">Reference proteome</keyword>
<dbReference type="GeneID" id="27721364"/>
<dbReference type="EMBL" id="JOWA01000086">
    <property type="protein sequence ID" value="KEZ44928.1"/>
    <property type="molecule type" value="Genomic_DNA"/>
</dbReference>
<dbReference type="Proteomes" id="UP000028545">
    <property type="component" value="Unassembled WGS sequence"/>
</dbReference>
<feature type="transmembrane region" description="Helical" evidence="1">
    <location>
        <begin position="108"/>
        <end position="130"/>
    </location>
</feature>
<feature type="transmembrane region" description="Helical" evidence="1">
    <location>
        <begin position="79"/>
        <end position="96"/>
    </location>
</feature>
<evidence type="ECO:0000313" key="3">
    <source>
        <dbReference type="Proteomes" id="UP000028545"/>
    </source>
</evidence>
<protein>
    <recommendedName>
        <fullName evidence="4">Integral membrane protein</fullName>
    </recommendedName>
</protein>
<organism evidence="2 3">
    <name type="scientific">Pseudallescheria apiosperma</name>
    <name type="common">Scedosporium apiospermum</name>
    <dbReference type="NCBI Taxonomy" id="563466"/>
    <lineage>
        <taxon>Eukaryota</taxon>
        <taxon>Fungi</taxon>
        <taxon>Dikarya</taxon>
        <taxon>Ascomycota</taxon>
        <taxon>Pezizomycotina</taxon>
        <taxon>Sordariomycetes</taxon>
        <taxon>Hypocreomycetidae</taxon>
        <taxon>Microascales</taxon>
        <taxon>Microascaceae</taxon>
        <taxon>Scedosporium</taxon>
    </lineage>
</organism>
<sequence length="141" mass="15468">MTTPQRLHFVQRLQATMAIGYSAMGAWCLLHPSSVLSLSLTPAYAVHNATTDLLTRCFGAQAMTAGLLLGTAPMNERSFTCFGLAMIPYVAFNVWYGVGPGRGVFTKWLFLDFVGNVVFGLGSAYCAKVLREYRQEKKGMD</sequence>
<dbReference type="RefSeq" id="XP_016644727.1">
    <property type="nucleotide sequence ID" value="XM_016785351.1"/>
</dbReference>
<dbReference type="OMA" id="GAWCLLH"/>
<dbReference type="HOGENOM" id="CLU_1826410_0_0_1"/>
<evidence type="ECO:0000313" key="2">
    <source>
        <dbReference type="EMBL" id="KEZ44928.1"/>
    </source>
</evidence>
<accession>A0A084GC66</accession>
<keyword evidence="1" id="KW-0812">Transmembrane</keyword>
<dbReference type="OrthoDB" id="2145250at2759"/>
<proteinExistence type="predicted"/>
<keyword evidence="1" id="KW-0472">Membrane</keyword>